<dbReference type="RefSeq" id="WP_215607259.1">
    <property type="nucleotide sequence ID" value="NZ_JADOES010000003.1"/>
</dbReference>
<dbReference type="Pfam" id="PF18306">
    <property type="entry name" value="LDcluster4"/>
    <property type="match status" value="1"/>
</dbReference>
<accession>A0A947GHM0</accession>
<evidence type="ECO:0000313" key="2">
    <source>
        <dbReference type="Proteomes" id="UP000717364"/>
    </source>
</evidence>
<dbReference type="SUPFAM" id="SSF102405">
    <property type="entry name" value="MCP/YpsA-like"/>
    <property type="match status" value="1"/>
</dbReference>
<dbReference type="GO" id="GO:0005829">
    <property type="term" value="C:cytosol"/>
    <property type="evidence" value="ECO:0007669"/>
    <property type="project" value="TreeGrafter"/>
</dbReference>
<dbReference type="PANTHER" id="PTHR43393:SF3">
    <property type="entry name" value="LYSINE DECARBOXYLASE-LIKE PROTEIN"/>
    <property type="match status" value="1"/>
</dbReference>
<dbReference type="InterPro" id="IPR041164">
    <property type="entry name" value="LDcluster4"/>
</dbReference>
<dbReference type="InterPro" id="IPR052341">
    <property type="entry name" value="LOG_family_nucleotidases"/>
</dbReference>
<evidence type="ECO:0000313" key="1">
    <source>
        <dbReference type="EMBL" id="MBT9314187.1"/>
    </source>
</evidence>
<dbReference type="AlphaFoldDB" id="A0A947GHM0"/>
<proteinExistence type="predicted"/>
<gene>
    <name evidence="1" type="ORF">IXB50_01960</name>
</gene>
<reference evidence="1" key="1">
    <citation type="submission" date="2020-11" db="EMBL/GenBank/DDBJ databases">
        <authorList>
            <person name="Konstantinou D."/>
            <person name="Gkelis S."/>
            <person name="Popin R."/>
            <person name="Fewer D."/>
            <person name="Sivonen K."/>
        </authorList>
    </citation>
    <scope>NUCLEOTIDE SEQUENCE</scope>
    <source>
        <strain evidence="1">TAU-MAC 1115</strain>
    </source>
</reference>
<dbReference type="Proteomes" id="UP000717364">
    <property type="component" value="Unassembled WGS sequence"/>
</dbReference>
<protein>
    <submittedName>
        <fullName evidence="1">Cytochrome</fullName>
    </submittedName>
</protein>
<keyword evidence="2" id="KW-1185">Reference proteome</keyword>
<sequence>MPPQIIIGIMGPGNQVPNSELQLAHKLGKAIAQQGWVLLTGGRPAGIMEAASAGAASVGGIVLGILPDEQGNQVASGVTLPIVTGMGSARNTINILSSHGIIACGLGLGTVSEISLALKAQKSVVLMPNNPLAKDFFNALAPGQFHMTNDVNSCIEHLKSGLSQKFSTPT</sequence>
<organism evidence="1 2">
    <name type="scientific">Leptothoe spongobia TAU-MAC 1115</name>
    <dbReference type="NCBI Taxonomy" id="1967444"/>
    <lineage>
        <taxon>Bacteria</taxon>
        <taxon>Bacillati</taxon>
        <taxon>Cyanobacteriota</taxon>
        <taxon>Cyanophyceae</taxon>
        <taxon>Nodosilineales</taxon>
        <taxon>Cymatolegaceae</taxon>
        <taxon>Leptothoe</taxon>
        <taxon>Leptothoe spongobia</taxon>
    </lineage>
</organism>
<dbReference type="EMBL" id="JADOES010000003">
    <property type="protein sequence ID" value="MBT9314187.1"/>
    <property type="molecule type" value="Genomic_DNA"/>
</dbReference>
<reference evidence="1" key="2">
    <citation type="journal article" date="2021" name="Mar. Drugs">
        <title>Genome Reduction and Secondary Metabolism of the Marine Sponge-Associated Cyanobacterium Leptothoe.</title>
        <authorList>
            <person name="Konstantinou D."/>
            <person name="Popin R.V."/>
            <person name="Fewer D.P."/>
            <person name="Sivonen K."/>
            <person name="Gkelis S."/>
        </authorList>
    </citation>
    <scope>NUCLEOTIDE SEQUENCE</scope>
    <source>
        <strain evidence="1">TAU-MAC 1115</strain>
    </source>
</reference>
<dbReference type="Gene3D" id="3.40.50.450">
    <property type="match status" value="1"/>
</dbReference>
<comment type="caution">
    <text evidence="1">The sequence shown here is derived from an EMBL/GenBank/DDBJ whole genome shotgun (WGS) entry which is preliminary data.</text>
</comment>
<name>A0A947GHM0_9CYAN</name>
<dbReference type="PANTHER" id="PTHR43393">
    <property type="entry name" value="CYTOKININ RIBOSIDE 5'-MONOPHOSPHATE PHOSPHORIBOHYDROLASE"/>
    <property type="match status" value="1"/>
</dbReference>